<keyword evidence="12 14" id="KW-0378">Hydrolase</keyword>
<evidence type="ECO:0000256" key="5">
    <source>
        <dbReference type="ARBA" id="ARBA00007383"/>
    </source>
</evidence>
<dbReference type="Proteomes" id="UP001429601">
    <property type="component" value="Unassembled WGS sequence"/>
</dbReference>
<dbReference type="EC" id="3.1.26.4" evidence="6 14"/>
<comment type="subcellular location">
    <subcellularLocation>
        <location evidence="4 14">Cytoplasm</location>
    </subcellularLocation>
</comment>
<organism evidence="18 19">
    <name type="scientific">Luteibacter jiangsuensis</name>
    <dbReference type="NCBI Taxonomy" id="637577"/>
    <lineage>
        <taxon>Bacteria</taxon>
        <taxon>Pseudomonadati</taxon>
        <taxon>Pseudomonadota</taxon>
        <taxon>Gammaproteobacteria</taxon>
        <taxon>Lysobacterales</taxon>
        <taxon>Rhodanobacteraceae</taxon>
        <taxon>Luteibacter</taxon>
    </lineage>
</organism>
<dbReference type="NCBIfam" id="NF000595">
    <property type="entry name" value="PRK00015.1-3"/>
    <property type="match status" value="1"/>
</dbReference>
<evidence type="ECO:0000256" key="2">
    <source>
        <dbReference type="ARBA" id="ARBA00001946"/>
    </source>
</evidence>
<evidence type="ECO:0000256" key="4">
    <source>
        <dbReference type="ARBA" id="ARBA00004496"/>
    </source>
</evidence>
<evidence type="ECO:0000256" key="3">
    <source>
        <dbReference type="ARBA" id="ARBA00004065"/>
    </source>
</evidence>
<dbReference type="EMBL" id="JAAQQR010000002">
    <property type="protein sequence ID" value="NID04026.1"/>
    <property type="molecule type" value="Genomic_DNA"/>
</dbReference>
<dbReference type="PROSITE" id="PS51975">
    <property type="entry name" value="RNASE_H_2"/>
    <property type="match status" value="1"/>
</dbReference>
<evidence type="ECO:0000256" key="13">
    <source>
        <dbReference type="ARBA" id="ARBA00023211"/>
    </source>
</evidence>
<reference evidence="18 19" key="1">
    <citation type="journal article" date="2011" name="Curr. Microbiol.">
        <title>Luteibacter jiangsuensis sp. nov.: a methamidophos-degrading bacterium isolated from a methamidophos-manufacturing factory.</title>
        <authorList>
            <person name="Wang L."/>
            <person name="Wang G.L."/>
            <person name="Li S.P."/>
            <person name="Jiang J.D."/>
        </authorList>
    </citation>
    <scope>NUCLEOTIDE SEQUENCE [LARGE SCALE GENOMIC DNA]</scope>
    <source>
        <strain evidence="18 19">CGMCC 1.10133</strain>
    </source>
</reference>
<dbReference type="InterPro" id="IPR022898">
    <property type="entry name" value="RNase_HII"/>
</dbReference>
<evidence type="ECO:0000256" key="10">
    <source>
        <dbReference type="ARBA" id="ARBA00022723"/>
    </source>
</evidence>
<dbReference type="InterPro" id="IPR036397">
    <property type="entry name" value="RNaseH_sf"/>
</dbReference>
<dbReference type="RefSeq" id="WP_167123311.1">
    <property type="nucleotide sequence ID" value="NZ_JAAQQR010000002.1"/>
</dbReference>
<keyword evidence="11 14" id="KW-0255">Endonuclease</keyword>
<evidence type="ECO:0000256" key="8">
    <source>
        <dbReference type="ARBA" id="ARBA00022490"/>
    </source>
</evidence>
<dbReference type="Gene3D" id="3.30.420.10">
    <property type="entry name" value="Ribonuclease H-like superfamily/Ribonuclease H"/>
    <property type="match status" value="1"/>
</dbReference>
<feature type="binding site" evidence="14 15">
    <location>
        <position position="22"/>
    </location>
    <ligand>
        <name>a divalent metal cation</name>
        <dbReference type="ChEBI" id="CHEBI:60240"/>
    </ligand>
</feature>
<evidence type="ECO:0000259" key="17">
    <source>
        <dbReference type="PROSITE" id="PS51975"/>
    </source>
</evidence>
<dbReference type="PANTHER" id="PTHR10954">
    <property type="entry name" value="RIBONUCLEASE H2 SUBUNIT A"/>
    <property type="match status" value="1"/>
</dbReference>
<dbReference type="CDD" id="cd07182">
    <property type="entry name" value="RNase_HII_bacteria_HII_like"/>
    <property type="match status" value="1"/>
</dbReference>
<dbReference type="SUPFAM" id="SSF53098">
    <property type="entry name" value="Ribonuclease H-like"/>
    <property type="match status" value="1"/>
</dbReference>
<keyword evidence="19" id="KW-1185">Reference proteome</keyword>
<comment type="similarity">
    <text evidence="5 14 16">Belongs to the RNase HII family.</text>
</comment>
<evidence type="ECO:0000313" key="19">
    <source>
        <dbReference type="Proteomes" id="UP001429601"/>
    </source>
</evidence>
<sequence length="229" mass="24818">MPRRRNVTSQLARDLVVAGVDEAGRGPLAGPVVVAAVILDPARPIRGLDDSKQLTEAVREKLFGRIVERALAHCVIFVEREEIDRINIFQATMVGMTRALMGLSLKPHMALVDGNRLPRTLPCEGRAVIGGDGSEPAISAASILAKVSRDRHMTALDSLHPGYGFARHKGYAVPEHLDALGRLGPCEAHRRSFAPVRRWFEPEAEFAPMDDLFGAMDDELEALTAGAAA</sequence>
<gene>
    <name evidence="14 18" type="primary">rnhB</name>
    <name evidence="18" type="ORF">HBF26_03965</name>
</gene>
<comment type="function">
    <text evidence="3 14 16">Endonuclease that specifically degrades the RNA of RNA-DNA hybrids.</text>
</comment>
<evidence type="ECO:0000256" key="11">
    <source>
        <dbReference type="ARBA" id="ARBA00022759"/>
    </source>
</evidence>
<evidence type="ECO:0000256" key="14">
    <source>
        <dbReference type="HAMAP-Rule" id="MF_00052"/>
    </source>
</evidence>
<evidence type="ECO:0000256" key="16">
    <source>
        <dbReference type="RuleBase" id="RU003515"/>
    </source>
</evidence>
<evidence type="ECO:0000313" key="18">
    <source>
        <dbReference type="EMBL" id="NID04026.1"/>
    </source>
</evidence>
<evidence type="ECO:0000256" key="6">
    <source>
        <dbReference type="ARBA" id="ARBA00012180"/>
    </source>
</evidence>
<keyword evidence="9 14" id="KW-0540">Nuclease</keyword>
<dbReference type="InterPro" id="IPR001352">
    <property type="entry name" value="RNase_HII/HIII"/>
</dbReference>
<dbReference type="NCBIfam" id="NF000596">
    <property type="entry name" value="PRK00015.1-4"/>
    <property type="match status" value="1"/>
</dbReference>
<feature type="binding site" evidence="14 15">
    <location>
        <position position="21"/>
    </location>
    <ligand>
        <name>a divalent metal cation</name>
        <dbReference type="ChEBI" id="CHEBI:60240"/>
    </ligand>
</feature>
<comment type="caution">
    <text evidence="18">The sequence shown here is derived from an EMBL/GenBank/DDBJ whole genome shotgun (WGS) entry which is preliminary data.</text>
</comment>
<dbReference type="InterPro" id="IPR012337">
    <property type="entry name" value="RNaseH-like_sf"/>
</dbReference>
<evidence type="ECO:0000256" key="9">
    <source>
        <dbReference type="ARBA" id="ARBA00022722"/>
    </source>
</evidence>
<dbReference type="GO" id="GO:0004523">
    <property type="term" value="F:RNA-DNA hybrid ribonuclease activity"/>
    <property type="evidence" value="ECO:0007669"/>
    <property type="project" value="UniProtKB-EC"/>
</dbReference>
<dbReference type="Pfam" id="PF01351">
    <property type="entry name" value="RNase_HII"/>
    <property type="match status" value="1"/>
</dbReference>
<comment type="catalytic activity">
    <reaction evidence="1 14 15 16">
        <text>Endonucleolytic cleavage to 5'-phosphomonoester.</text>
        <dbReference type="EC" id="3.1.26.4"/>
    </reaction>
</comment>
<evidence type="ECO:0000256" key="12">
    <source>
        <dbReference type="ARBA" id="ARBA00022801"/>
    </source>
</evidence>
<accession>A0ABX0Q2S9</accession>
<evidence type="ECO:0000256" key="15">
    <source>
        <dbReference type="PROSITE-ProRule" id="PRU01319"/>
    </source>
</evidence>
<protein>
    <recommendedName>
        <fullName evidence="7 14">Ribonuclease HII</fullName>
        <shortName evidence="14">RNase HII</shortName>
        <ecNumber evidence="6 14">3.1.26.4</ecNumber>
    </recommendedName>
</protein>
<keyword evidence="8 14" id="KW-0963">Cytoplasm</keyword>
<comment type="cofactor">
    <cofactor evidence="14 15">
        <name>Mn(2+)</name>
        <dbReference type="ChEBI" id="CHEBI:29035"/>
    </cofactor>
    <cofactor evidence="14 15">
        <name>Mg(2+)</name>
        <dbReference type="ChEBI" id="CHEBI:18420"/>
    </cofactor>
    <text evidence="14 15">Manganese or magnesium. Binds 1 divalent metal ion per monomer in the absence of substrate. May bind a second metal ion after substrate binding.</text>
</comment>
<dbReference type="HAMAP" id="MF_00052_B">
    <property type="entry name" value="RNase_HII_B"/>
    <property type="match status" value="1"/>
</dbReference>
<dbReference type="InterPro" id="IPR024567">
    <property type="entry name" value="RNase_HII/HIII_dom"/>
</dbReference>
<keyword evidence="13 14" id="KW-0464">Manganese</keyword>
<evidence type="ECO:0000256" key="1">
    <source>
        <dbReference type="ARBA" id="ARBA00000077"/>
    </source>
</evidence>
<evidence type="ECO:0000256" key="7">
    <source>
        <dbReference type="ARBA" id="ARBA00019179"/>
    </source>
</evidence>
<dbReference type="PANTHER" id="PTHR10954:SF18">
    <property type="entry name" value="RIBONUCLEASE HII"/>
    <property type="match status" value="1"/>
</dbReference>
<comment type="cofactor">
    <cofactor evidence="2">
        <name>Mg(2+)</name>
        <dbReference type="ChEBI" id="CHEBI:18420"/>
    </cofactor>
</comment>
<proteinExistence type="inferred from homology"/>
<keyword evidence="10 14" id="KW-0479">Metal-binding</keyword>
<feature type="binding site" evidence="14 15">
    <location>
        <position position="113"/>
    </location>
    <ligand>
        <name>a divalent metal cation</name>
        <dbReference type="ChEBI" id="CHEBI:60240"/>
    </ligand>
</feature>
<name>A0ABX0Q2S9_9GAMM</name>
<feature type="domain" description="RNase H type-2" evidence="17">
    <location>
        <begin position="15"/>
        <end position="205"/>
    </location>
</feature>